<feature type="transmembrane region" description="Helical" evidence="1">
    <location>
        <begin position="86"/>
        <end position="105"/>
    </location>
</feature>
<keyword evidence="3" id="KW-1185">Reference proteome</keyword>
<dbReference type="RefSeq" id="WP_204663562.1">
    <property type="nucleotide sequence ID" value="NZ_CP056775.1"/>
</dbReference>
<sequence length="153" mass="17353">MHQTLLILHSLNRWLVLVSLLYAICRAWEGLRSSREFTRTDDIARHLTATLAHIQLLLGLSLYMISPIVKFDVAEAAGSGLVSEHLFFRLIHIALMVIAVVIITIGSAKAKRSSSREQKFRTIRTWFAIALLIILVAVPWPFSPLAGRPYFRF</sequence>
<protein>
    <recommendedName>
        <fullName evidence="4">Cytochrome B</fullName>
    </recommendedName>
</protein>
<evidence type="ECO:0008006" key="4">
    <source>
        <dbReference type="Google" id="ProtNLM"/>
    </source>
</evidence>
<keyword evidence="1" id="KW-0812">Transmembrane</keyword>
<feature type="transmembrane region" description="Helical" evidence="1">
    <location>
        <begin position="46"/>
        <end position="66"/>
    </location>
</feature>
<evidence type="ECO:0000313" key="2">
    <source>
        <dbReference type="EMBL" id="QRR01341.1"/>
    </source>
</evidence>
<feature type="transmembrane region" description="Helical" evidence="1">
    <location>
        <begin position="6"/>
        <end position="25"/>
    </location>
</feature>
<keyword evidence="1" id="KW-1133">Transmembrane helix</keyword>
<gene>
    <name evidence="2" type="ORF">HWI92_10730</name>
</gene>
<dbReference type="EMBL" id="CP056775">
    <property type="protein sequence ID" value="QRR01341.1"/>
    <property type="molecule type" value="Genomic_DNA"/>
</dbReference>
<dbReference type="Proteomes" id="UP000612680">
    <property type="component" value="Chromosome"/>
</dbReference>
<evidence type="ECO:0000313" key="3">
    <source>
        <dbReference type="Proteomes" id="UP000612680"/>
    </source>
</evidence>
<proteinExistence type="predicted"/>
<accession>A0ABX7I8P0</accession>
<feature type="transmembrane region" description="Helical" evidence="1">
    <location>
        <begin position="126"/>
        <end position="143"/>
    </location>
</feature>
<reference evidence="2 3" key="1">
    <citation type="submission" date="2020-06" db="EMBL/GenBank/DDBJ databases">
        <title>Dyadobacter sandarakinus sp. nov., isolated from the soil of the Arctic Yellow River Station.</title>
        <authorList>
            <person name="Zhang Y."/>
            <person name="Peng F."/>
        </authorList>
    </citation>
    <scope>NUCLEOTIDE SEQUENCE [LARGE SCALE GENOMIC DNA]</scope>
    <source>
        <strain evidence="2 3">Q3-56</strain>
    </source>
</reference>
<evidence type="ECO:0000256" key="1">
    <source>
        <dbReference type="SAM" id="Phobius"/>
    </source>
</evidence>
<keyword evidence="1" id="KW-0472">Membrane</keyword>
<organism evidence="2 3">
    <name type="scientific">Dyadobacter sandarakinus</name>
    <dbReference type="NCBI Taxonomy" id="2747268"/>
    <lineage>
        <taxon>Bacteria</taxon>
        <taxon>Pseudomonadati</taxon>
        <taxon>Bacteroidota</taxon>
        <taxon>Cytophagia</taxon>
        <taxon>Cytophagales</taxon>
        <taxon>Spirosomataceae</taxon>
        <taxon>Dyadobacter</taxon>
    </lineage>
</organism>
<name>A0ABX7I8P0_9BACT</name>